<dbReference type="Pfam" id="PF00005">
    <property type="entry name" value="ABC_tran"/>
    <property type="match status" value="1"/>
</dbReference>
<keyword evidence="3 5" id="KW-0067">ATP-binding</keyword>
<dbReference type="InterPro" id="IPR003439">
    <property type="entry name" value="ABC_transporter-like_ATP-bd"/>
</dbReference>
<dbReference type="Proteomes" id="UP000280960">
    <property type="component" value="Chromosome"/>
</dbReference>
<dbReference type="PROSITE" id="PS50893">
    <property type="entry name" value="ABC_TRANSPORTER_2"/>
    <property type="match status" value="1"/>
</dbReference>
<dbReference type="AlphaFoldDB" id="A0A3G2R218"/>
<protein>
    <submittedName>
        <fullName evidence="5">ABC transporter ATP-binding protein</fullName>
    </submittedName>
</protein>
<keyword evidence="1" id="KW-0813">Transport</keyword>
<dbReference type="InterPro" id="IPR003593">
    <property type="entry name" value="AAA+_ATPase"/>
</dbReference>
<evidence type="ECO:0000313" key="6">
    <source>
        <dbReference type="Proteomes" id="UP000280960"/>
    </source>
</evidence>
<evidence type="ECO:0000259" key="4">
    <source>
        <dbReference type="PROSITE" id="PS50893"/>
    </source>
</evidence>
<dbReference type="PANTHER" id="PTHR42781">
    <property type="entry name" value="SPERMIDINE/PUTRESCINE IMPORT ATP-BINDING PROTEIN POTA"/>
    <property type="match status" value="1"/>
</dbReference>
<reference evidence="5 6" key="1">
    <citation type="submission" date="2018-10" db="EMBL/GenBank/DDBJ databases">
        <authorList>
            <person name="Zhang X."/>
        </authorList>
    </citation>
    <scope>NUCLEOTIDE SEQUENCE [LARGE SCALE GENOMIC DNA]</scope>
    <source>
        <strain evidence="5 6">SK-G1</strain>
    </source>
</reference>
<dbReference type="GO" id="GO:0005524">
    <property type="term" value="F:ATP binding"/>
    <property type="evidence" value="ECO:0007669"/>
    <property type="project" value="UniProtKB-KW"/>
</dbReference>
<evidence type="ECO:0000256" key="1">
    <source>
        <dbReference type="ARBA" id="ARBA00022448"/>
    </source>
</evidence>
<dbReference type="RefSeq" id="WP_122013931.1">
    <property type="nucleotide sequence ID" value="NZ_CP033169.1"/>
</dbReference>
<dbReference type="EMBL" id="CP033169">
    <property type="protein sequence ID" value="AYO29516.1"/>
    <property type="molecule type" value="Genomic_DNA"/>
</dbReference>
<evidence type="ECO:0000313" key="5">
    <source>
        <dbReference type="EMBL" id="AYO29516.1"/>
    </source>
</evidence>
<evidence type="ECO:0000256" key="2">
    <source>
        <dbReference type="ARBA" id="ARBA00022741"/>
    </source>
</evidence>
<keyword evidence="6" id="KW-1185">Reference proteome</keyword>
<evidence type="ECO:0000256" key="3">
    <source>
        <dbReference type="ARBA" id="ARBA00022840"/>
    </source>
</evidence>
<dbReference type="Gene3D" id="3.40.50.300">
    <property type="entry name" value="P-loop containing nucleotide triphosphate hydrolases"/>
    <property type="match status" value="1"/>
</dbReference>
<dbReference type="GO" id="GO:0016887">
    <property type="term" value="F:ATP hydrolysis activity"/>
    <property type="evidence" value="ECO:0007669"/>
    <property type="project" value="InterPro"/>
</dbReference>
<keyword evidence="2" id="KW-0547">Nucleotide-binding</keyword>
<dbReference type="KEGG" id="bacg:D2962_01860"/>
<dbReference type="SMART" id="SM00382">
    <property type="entry name" value="AAA"/>
    <property type="match status" value="1"/>
</dbReference>
<proteinExistence type="predicted"/>
<dbReference type="InterPro" id="IPR050093">
    <property type="entry name" value="ABC_SmlMolc_Importer"/>
</dbReference>
<gene>
    <name evidence="5" type="ORF">D2962_01860</name>
</gene>
<accession>A0A3G2R218</accession>
<dbReference type="InterPro" id="IPR017871">
    <property type="entry name" value="ABC_transporter-like_CS"/>
</dbReference>
<dbReference type="SUPFAM" id="SSF52540">
    <property type="entry name" value="P-loop containing nucleoside triphosphate hydrolases"/>
    <property type="match status" value="1"/>
</dbReference>
<feature type="domain" description="ABC transporter" evidence="4">
    <location>
        <begin position="4"/>
        <end position="235"/>
    </location>
</feature>
<organism evidence="5 6">
    <name type="scientific">Biomaibacter acetigenes</name>
    <dbReference type="NCBI Taxonomy" id="2316383"/>
    <lineage>
        <taxon>Bacteria</taxon>
        <taxon>Bacillati</taxon>
        <taxon>Bacillota</taxon>
        <taxon>Clostridia</taxon>
        <taxon>Thermosediminibacterales</taxon>
        <taxon>Tepidanaerobacteraceae</taxon>
        <taxon>Biomaibacter</taxon>
    </lineage>
</organism>
<sequence>MYIIEGQDISVRAGKSRILEVKRVGLEEGKVFSVIGPNGSGKSTLLRVMALLQNPDDGCVYFRGERVLPRDRIRIRRRMAVVFQEPLLLDATVEENIVTGLRIRGVDAASARRRAGFWLERFKVAHLSDRWARALSGGEAQRVSLARAFALEPEVLFLDEPFANLDAPTREALLLELSDVLHSTGVTTFFVSHDFKEVAFLADRTMALMEGLPVQEAPPQRILDYPACEKLARFVGIENIWPAKILEERLETLIADIKGLTMVVKKAGDYEYERCSSVGDEVKIALRGDKINFIPLDACSNNLEIGCCQDGSIKQNCWNGRVKSLFAFGNVIRMTVDCGIDVNISVPAQFMNAFKIGDNISLYFSIDSPIILKK</sequence>
<dbReference type="InterPro" id="IPR027417">
    <property type="entry name" value="P-loop_NTPase"/>
</dbReference>
<name>A0A3G2R218_9FIRM</name>
<dbReference type="PROSITE" id="PS00211">
    <property type="entry name" value="ABC_TRANSPORTER_1"/>
    <property type="match status" value="1"/>
</dbReference>
<dbReference type="PANTHER" id="PTHR42781:SF4">
    <property type="entry name" value="SPERMIDINE_PUTRESCINE IMPORT ATP-BINDING PROTEIN POTA"/>
    <property type="match status" value="1"/>
</dbReference>